<evidence type="ECO:0000313" key="4">
    <source>
        <dbReference type="Proteomes" id="UP000095192"/>
    </source>
</evidence>
<evidence type="ECO:0000256" key="2">
    <source>
        <dbReference type="SAM" id="MobiDB-lite"/>
    </source>
</evidence>
<reference evidence="3 4" key="1">
    <citation type="journal article" date="2016" name="BMC Genomics">
        <title>Comparative genomics reveals Cyclospora cayetanensis possesses coccidia-like metabolism and invasion components but unique surface antigens.</title>
        <authorList>
            <person name="Liu S."/>
            <person name="Wang L."/>
            <person name="Zheng H."/>
            <person name="Xu Z."/>
            <person name="Roellig D.M."/>
            <person name="Li N."/>
            <person name="Frace M.A."/>
            <person name="Tang K."/>
            <person name="Arrowood M.J."/>
            <person name="Moss D.M."/>
            <person name="Zhang L."/>
            <person name="Feng Y."/>
            <person name="Xiao L."/>
        </authorList>
    </citation>
    <scope>NUCLEOTIDE SEQUENCE [LARGE SCALE GENOMIC DNA]</scope>
    <source>
        <strain evidence="3 4">CHN_HEN01</strain>
    </source>
</reference>
<feature type="compositionally biased region" description="Low complexity" evidence="2">
    <location>
        <begin position="237"/>
        <end position="252"/>
    </location>
</feature>
<name>A0A1D3CY48_9EIME</name>
<dbReference type="Gene3D" id="1.25.40.10">
    <property type="entry name" value="Tetratricopeptide repeat domain"/>
    <property type="match status" value="2"/>
</dbReference>
<dbReference type="InParanoid" id="A0A1D3CY48"/>
<evidence type="ECO:0000256" key="1">
    <source>
        <dbReference type="ARBA" id="ARBA00022803"/>
    </source>
</evidence>
<dbReference type="GO" id="GO:0051301">
    <property type="term" value="P:cell division"/>
    <property type="evidence" value="ECO:0007669"/>
    <property type="project" value="TreeGrafter"/>
</dbReference>
<sequence length="780" mass="83814">MDSSQSLSFQEALEGWRAVRQCETRGLMESAAWLREFLGCSRNAEVSASAALAVLDEADELKELSSCCVPRALHATALLRRGDFFGVSSCASNGGCLHMKKPEEQPPLLVFTELFAELSREQTRAANWVVAGKRREGEVVSLKPGRLQAAVRKASDILEAAASKRRLDAFGWWLLARVRKAQQRQPECIAALVEALRLCRCFVAAWDDLTLQLAGMLYANGLGAPAAQSLEGSGRLAPHSARSPGAASAAEGSGDRLSGVAWQQRQEEQQAMETDRGEEAWGGCVISAAAATAAAAIAAEALGGLPHGEACLDTAFSADNGSSATAAVVNSLCNDGADYNWATPSFLSEQLLGASRSAFLKALGLPAAGVYGEFFFAVFCLRTNRFADAAAELAHLSVAFPKCPLILAQLAKCSCELGDESRALEFFSLLGELNPSRLDFVSDFARLLVARQDLQGLQRLAERCQEVSPGSFGTLLVSAHLARFGGSQEEAVEILHAATALNPTYAAVPLGVVARLADSMVAPWDCAKGAEQTFECPEKLSAGEASLRREEGPPRHQELCWARYPSLETTLSADRLRFEHGSRRGQGGEHSGRMLRLLGTVGPLTPAVWAERLFEGYLAKVLSLEGSEPSRLLLRKFYCGARPRDGRLAAALQKAPEAVLRAIASLAVHYQTELSSGLTGTICRFILFSDCPADSAYASHLYVLVMNCIEALSECNCAISSTDSSMTSRLRILYGSHLPWWYEQEESVKTLSPLDESKGCLAMQKGCLISQTIAKGFCVS</sequence>
<organism evidence="3 4">
    <name type="scientific">Cyclospora cayetanensis</name>
    <dbReference type="NCBI Taxonomy" id="88456"/>
    <lineage>
        <taxon>Eukaryota</taxon>
        <taxon>Sar</taxon>
        <taxon>Alveolata</taxon>
        <taxon>Apicomplexa</taxon>
        <taxon>Conoidasida</taxon>
        <taxon>Coccidia</taxon>
        <taxon>Eucoccidiorida</taxon>
        <taxon>Eimeriorina</taxon>
        <taxon>Eimeriidae</taxon>
        <taxon>Cyclospora</taxon>
    </lineage>
</organism>
<comment type="caution">
    <text evidence="3">The sequence shown here is derived from an EMBL/GenBank/DDBJ whole genome shotgun (WGS) entry which is preliminary data.</text>
</comment>
<dbReference type="GO" id="GO:0005680">
    <property type="term" value="C:anaphase-promoting complex"/>
    <property type="evidence" value="ECO:0007669"/>
    <property type="project" value="TreeGrafter"/>
</dbReference>
<protein>
    <submittedName>
        <fullName evidence="3">Uncharacterized protein</fullName>
    </submittedName>
</protein>
<dbReference type="GO" id="GO:0016567">
    <property type="term" value="P:protein ubiquitination"/>
    <property type="evidence" value="ECO:0007669"/>
    <property type="project" value="TreeGrafter"/>
</dbReference>
<dbReference type="AlphaFoldDB" id="A0A1D3CY48"/>
<dbReference type="VEuPathDB" id="ToxoDB:cyc_02693"/>
<evidence type="ECO:0000313" key="3">
    <source>
        <dbReference type="EMBL" id="OEH76122.1"/>
    </source>
</evidence>
<keyword evidence="4" id="KW-1185">Reference proteome</keyword>
<dbReference type="PANTHER" id="PTHR12558:SF10">
    <property type="entry name" value="CELL DIVISION CYCLE PROTEIN 23 HOMOLOG"/>
    <property type="match status" value="1"/>
</dbReference>
<dbReference type="EMBL" id="JROU02001533">
    <property type="protein sequence ID" value="OEH76122.1"/>
    <property type="molecule type" value="Genomic_DNA"/>
</dbReference>
<gene>
    <name evidence="3" type="ORF">cyc_02693</name>
</gene>
<keyword evidence="1" id="KW-0802">TPR repeat</keyword>
<proteinExistence type="predicted"/>
<dbReference type="PANTHER" id="PTHR12558">
    <property type="entry name" value="CELL DIVISION CYCLE 16,23,27"/>
    <property type="match status" value="1"/>
</dbReference>
<dbReference type="SUPFAM" id="SSF48452">
    <property type="entry name" value="TPR-like"/>
    <property type="match status" value="1"/>
</dbReference>
<feature type="region of interest" description="Disordered" evidence="2">
    <location>
        <begin position="229"/>
        <end position="272"/>
    </location>
</feature>
<dbReference type="GO" id="GO:0045842">
    <property type="term" value="P:positive regulation of mitotic metaphase/anaphase transition"/>
    <property type="evidence" value="ECO:0007669"/>
    <property type="project" value="TreeGrafter"/>
</dbReference>
<dbReference type="GO" id="GO:0031145">
    <property type="term" value="P:anaphase-promoting complex-dependent catabolic process"/>
    <property type="evidence" value="ECO:0007669"/>
    <property type="project" value="TreeGrafter"/>
</dbReference>
<dbReference type="InterPro" id="IPR011990">
    <property type="entry name" value="TPR-like_helical_dom_sf"/>
</dbReference>
<accession>A0A1D3CY48</accession>
<dbReference type="Proteomes" id="UP000095192">
    <property type="component" value="Unassembled WGS sequence"/>
</dbReference>
<dbReference type="VEuPathDB" id="ToxoDB:LOC34619514"/>